<evidence type="ECO:0000313" key="3">
    <source>
        <dbReference type="Proteomes" id="UP000286716"/>
    </source>
</evidence>
<accession>A0A428WLU6</accession>
<keyword evidence="3" id="KW-1185">Reference proteome</keyword>
<dbReference type="InterPro" id="IPR036291">
    <property type="entry name" value="NAD(P)-bd_dom_sf"/>
</dbReference>
<comment type="caution">
    <text evidence="2">The sequence shown here is derived from an EMBL/GenBank/DDBJ whole genome shotgun (WGS) entry which is preliminary data.</text>
</comment>
<evidence type="ECO:0000313" key="2">
    <source>
        <dbReference type="EMBL" id="RSM44071.1"/>
    </source>
</evidence>
<evidence type="ECO:0000259" key="1">
    <source>
        <dbReference type="Pfam" id="PF07993"/>
    </source>
</evidence>
<dbReference type="OrthoDB" id="9814124at2"/>
<dbReference type="RefSeq" id="WP_125591773.1">
    <property type="nucleotide sequence ID" value="NZ_QHHU01000022.1"/>
</dbReference>
<dbReference type="AlphaFoldDB" id="A0A428WLU6"/>
<dbReference type="Proteomes" id="UP000286716">
    <property type="component" value="Unassembled WGS sequence"/>
</dbReference>
<dbReference type="SUPFAM" id="SSF51735">
    <property type="entry name" value="NAD(P)-binding Rossmann-fold domains"/>
    <property type="match status" value="1"/>
</dbReference>
<reference evidence="2 3" key="1">
    <citation type="submission" date="2018-05" db="EMBL/GenBank/DDBJ databases">
        <title>Evolution of GPA BGCs.</title>
        <authorList>
            <person name="Waglechner N."/>
            <person name="Wright G.D."/>
        </authorList>
    </citation>
    <scope>NUCLEOTIDE SEQUENCE [LARGE SCALE GENOMIC DNA]</scope>
    <source>
        <strain evidence="2 3">DSM 5908</strain>
    </source>
</reference>
<sequence>MKKKADNYRSYFSVGWSRARRKGPAMTTYFVTGATGFVGKRLVARLLRRPETSAVSPPRACRPTPRASPRIWLRRRRWRSSG</sequence>
<dbReference type="Pfam" id="PF07993">
    <property type="entry name" value="NAD_binding_4"/>
    <property type="match status" value="1"/>
</dbReference>
<gene>
    <name evidence="2" type="ORF">DMA12_17620</name>
</gene>
<organism evidence="2 3">
    <name type="scientific">Amycolatopsis balhimycina DSM 5908</name>
    <dbReference type="NCBI Taxonomy" id="1081091"/>
    <lineage>
        <taxon>Bacteria</taxon>
        <taxon>Bacillati</taxon>
        <taxon>Actinomycetota</taxon>
        <taxon>Actinomycetes</taxon>
        <taxon>Pseudonocardiales</taxon>
        <taxon>Pseudonocardiaceae</taxon>
        <taxon>Amycolatopsis</taxon>
    </lineage>
</organism>
<proteinExistence type="predicted"/>
<protein>
    <recommendedName>
        <fullName evidence="1">Thioester reductase (TE) domain-containing protein</fullName>
    </recommendedName>
</protein>
<dbReference type="InterPro" id="IPR013120">
    <property type="entry name" value="FAR_NAD-bd"/>
</dbReference>
<dbReference type="Gene3D" id="3.40.50.720">
    <property type="entry name" value="NAD(P)-binding Rossmann-like Domain"/>
    <property type="match status" value="1"/>
</dbReference>
<feature type="domain" description="Thioester reductase (TE)" evidence="1">
    <location>
        <begin position="31"/>
        <end position="52"/>
    </location>
</feature>
<name>A0A428WLU6_AMYBA</name>
<dbReference type="EMBL" id="QHHU01000022">
    <property type="protein sequence ID" value="RSM44071.1"/>
    <property type="molecule type" value="Genomic_DNA"/>
</dbReference>